<protein>
    <submittedName>
        <fullName evidence="4">Uncharacterized protein</fullName>
    </submittedName>
</protein>
<dbReference type="PRINTS" id="PR00320">
    <property type="entry name" value="GPROTEINBRPT"/>
</dbReference>
<feature type="repeat" description="WD" evidence="3">
    <location>
        <begin position="564"/>
        <end position="607"/>
    </location>
</feature>
<dbReference type="SMART" id="SM00320">
    <property type="entry name" value="WD40"/>
    <property type="match status" value="6"/>
</dbReference>
<dbReference type="InterPro" id="IPR019775">
    <property type="entry name" value="WD40_repeat_CS"/>
</dbReference>
<dbReference type="InterPro" id="IPR015943">
    <property type="entry name" value="WD40/YVTN_repeat-like_dom_sf"/>
</dbReference>
<proteinExistence type="predicted"/>
<dbReference type="InterPro" id="IPR001680">
    <property type="entry name" value="WD40_rpt"/>
</dbReference>
<dbReference type="AlphaFoldDB" id="A0A2S1SVM3"/>
<dbReference type="Pfam" id="PF00400">
    <property type="entry name" value="WD40"/>
    <property type="match status" value="2"/>
</dbReference>
<dbReference type="SUPFAM" id="SSF50978">
    <property type="entry name" value="WD40 repeat-like"/>
    <property type="match status" value="2"/>
</dbReference>
<keyword evidence="5" id="KW-1185">Reference proteome</keyword>
<name>A0A2S1SVM3_9ACTN</name>
<dbReference type="PANTHER" id="PTHR22847:SF637">
    <property type="entry name" value="WD REPEAT DOMAIN 5B"/>
    <property type="match status" value="1"/>
</dbReference>
<dbReference type="InterPro" id="IPR036322">
    <property type="entry name" value="WD40_repeat_dom_sf"/>
</dbReference>
<dbReference type="PROSITE" id="PS50294">
    <property type="entry name" value="WD_REPEATS_REGION"/>
    <property type="match status" value="2"/>
</dbReference>
<evidence type="ECO:0000256" key="1">
    <source>
        <dbReference type="ARBA" id="ARBA00022574"/>
    </source>
</evidence>
<reference evidence="4 5" key="1">
    <citation type="submission" date="2018-05" db="EMBL/GenBank/DDBJ databases">
        <title>Complete genome sequence of sponge-derived Streptomyces sp. HNM0039.</title>
        <authorList>
            <person name="Huang X."/>
            <person name="Zhou S."/>
        </authorList>
    </citation>
    <scope>NUCLEOTIDE SEQUENCE [LARGE SCALE GENOMIC DNA]</scope>
    <source>
        <strain evidence="4 5">HNM0039</strain>
    </source>
</reference>
<accession>A0A2S1SVM3</accession>
<feature type="repeat" description="WD" evidence="3">
    <location>
        <begin position="196"/>
        <end position="232"/>
    </location>
</feature>
<evidence type="ECO:0000313" key="5">
    <source>
        <dbReference type="Proteomes" id="UP000244900"/>
    </source>
</evidence>
<dbReference type="EMBL" id="CP029188">
    <property type="protein sequence ID" value="AWI30428.1"/>
    <property type="molecule type" value="Genomic_DNA"/>
</dbReference>
<dbReference type="PROSITE" id="PS00678">
    <property type="entry name" value="WD_REPEATS_1"/>
    <property type="match status" value="2"/>
</dbReference>
<keyword evidence="2" id="KW-0677">Repeat</keyword>
<organism evidence="4 5">
    <name type="scientific">Streptomyces tirandamycinicus</name>
    <dbReference type="NCBI Taxonomy" id="2174846"/>
    <lineage>
        <taxon>Bacteria</taxon>
        <taxon>Bacillati</taxon>
        <taxon>Actinomycetota</taxon>
        <taxon>Actinomycetes</taxon>
        <taxon>Kitasatosporales</taxon>
        <taxon>Streptomycetaceae</taxon>
        <taxon>Streptomyces</taxon>
    </lineage>
</organism>
<dbReference type="PROSITE" id="PS50082">
    <property type="entry name" value="WD_REPEATS_2"/>
    <property type="match status" value="2"/>
</dbReference>
<evidence type="ECO:0000256" key="2">
    <source>
        <dbReference type="ARBA" id="ARBA00022737"/>
    </source>
</evidence>
<sequence length="642" mass="67701">MCLNGLEGQVAVVAFSGHEVSIWQRDADSEGTTKQRQFDAGDQDVSAVACVYKDDSAVRVVTGHVDGSVRMQTILLESGPVDWMGMSEDEVRPEWAVAGAHVSAVSVVACTTVGERPAAVTAGGTGDNTLHVWDLASGGPGAVIETGHSGGISGLAIATIEGQTTAVTAGGIGDGVVRAWDLASGEMQRAFPIGPDTVTALTSSPDGRFLFTGHWDGEVKMWDLRTGYAITRGWHRSSSSRYRHELTESTHAPITSLAYAVTGGQPAVLIAHENGMADVRSLTRSQPVGELIPRHPAGIVAVDSAVMDGRPVAMTAGTRGDNMIRFWDLTLGHRHGTPQIGHGTEVIGTVVFGDTADDSLIVSVSSDATVRLAPATVPLEEHTVWSADCEEIADIAFCYVEGRPAAAALVNGALQCWDILANEERFDVSQLDPHTRLTNSAVACTTLEGRAVAVTAGSAQDLRLWDMATGQLVQRWRANRRDMHSGALACCTVDGVPIVVAGMYIWELATGTSRRLALREDLNLEQVTAVGCMSLSGEPLVVVGFSHGKAGVWRLRDGSFHGLLDGHVDAISAITCTTLGKRPVAITGSRDRTVRIWDLRDARVVDVLPMPEPVGALAAGSGGTLVVGSGLEVIVMEQGWGM</sequence>
<evidence type="ECO:0000313" key="4">
    <source>
        <dbReference type="EMBL" id="AWI30428.1"/>
    </source>
</evidence>
<dbReference type="InterPro" id="IPR020472">
    <property type="entry name" value="WD40_PAC1"/>
</dbReference>
<dbReference type="Gene3D" id="2.130.10.10">
    <property type="entry name" value="YVTN repeat-like/Quinoprotein amine dehydrogenase"/>
    <property type="match status" value="3"/>
</dbReference>
<dbReference type="KEGG" id="stir:DDW44_17820"/>
<evidence type="ECO:0000256" key="3">
    <source>
        <dbReference type="PROSITE-ProRule" id="PRU00221"/>
    </source>
</evidence>
<keyword evidence="1 3" id="KW-0853">WD repeat</keyword>
<gene>
    <name evidence="4" type="ORF">DDW44_17820</name>
</gene>
<dbReference type="PANTHER" id="PTHR22847">
    <property type="entry name" value="WD40 REPEAT PROTEIN"/>
    <property type="match status" value="1"/>
</dbReference>
<dbReference type="Proteomes" id="UP000244900">
    <property type="component" value="Chromosome"/>
</dbReference>